<reference evidence="4 5" key="1">
    <citation type="submission" date="2017-05" db="EMBL/GenBank/DDBJ databases">
        <title>Full genome sequence of Pseudorhodoplanes sinuspersici.</title>
        <authorList>
            <person name="Dastgheib S.M.M."/>
            <person name="Shavandi M."/>
            <person name="Tirandaz H."/>
        </authorList>
    </citation>
    <scope>NUCLEOTIDE SEQUENCE [LARGE SCALE GENOMIC DNA]</scope>
    <source>
        <strain evidence="4 5">RIPI110</strain>
    </source>
</reference>
<dbReference type="InterPro" id="IPR005653">
    <property type="entry name" value="OstA-like_N"/>
</dbReference>
<feature type="compositionally biased region" description="Basic and acidic residues" evidence="2">
    <location>
        <begin position="196"/>
        <end position="212"/>
    </location>
</feature>
<dbReference type="EMBL" id="CP021112">
    <property type="protein sequence ID" value="ARP98554.1"/>
    <property type="molecule type" value="Genomic_DNA"/>
</dbReference>
<organism evidence="4 5">
    <name type="scientific">Pseudorhodoplanes sinuspersici</name>
    <dbReference type="NCBI Taxonomy" id="1235591"/>
    <lineage>
        <taxon>Bacteria</taxon>
        <taxon>Pseudomonadati</taxon>
        <taxon>Pseudomonadota</taxon>
        <taxon>Alphaproteobacteria</taxon>
        <taxon>Hyphomicrobiales</taxon>
        <taxon>Pseudorhodoplanes</taxon>
    </lineage>
</organism>
<name>A0A1W6ZP45_9HYPH</name>
<feature type="region of interest" description="Disordered" evidence="2">
    <location>
        <begin position="179"/>
        <end position="227"/>
    </location>
</feature>
<dbReference type="RefSeq" id="WP_086086977.1">
    <property type="nucleotide sequence ID" value="NZ_CP021112.1"/>
</dbReference>
<keyword evidence="5" id="KW-1185">Reference proteome</keyword>
<dbReference type="OrthoDB" id="9811926at2"/>
<evidence type="ECO:0000313" key="4">
    <source>
        <dbReference type="EMBL" id="ARP98554.1"/>
    </source>
</evidence>
<dbReference type="PANTHER" id="PTHR36504:SF1">
    <property type="entry name" value="LIPOPOLYSACCHARIDE EXPORT SYSTEM PROTEIN LPTA"/>
    <property type="match status" value="1"/>
</dbReference>
<dbReference type="Pfam" id="PF03968">
    <property type="entry name" value="LptD_N"/>
    <property type="match status" value="1"/>
</dbReference>
<dbReference type="GO" id="GO:0009279">
    <property type="term" value="C:cell outer membrane"/>
    <property type="evidence" value="ECO:0007669"/>
    <property type="project" value="TreeGrafter"/>
</dbReference>
<proteinExistence type="predicted"/>
<sequence length="227" mass="23811">MMFRFRFHLVPAVLAAMCFAGTAPAQNTQSTGVPNALQGFSQNRDQPVKIEAASLEVRDKDKTAVFSGNVVVTQGDVIMKCKDLVVFYDQDDPKGGKVATKGTMKAAEPGPGGRQSIRRLEARGGVTVIQKEQTATGAIGIFEMKTNTVTLEGGVVITQGTNVLRGDRLVVDLTTSAAKVESAKGRPVQGVFSTNSKDDKGGGLKLPGRDSKGSAPKSRPTGSTGSN</sequence>
<dbReference type="Gene3D" id="2.60.450.10">
    <property type="entry name" value="Lipopolysaccharide (LPS) transport protein A like domain"/>
    <property type="match status" value="1"/>
</dbReference>
<dbReference type="KEGG" id="psin:CAK95_05240"/>
<dbReference type="GO" id="GO:0015920">
    <property type="term" value="P:lipopolysaccharide transport"/>
    <property type="evidence" value="ECO:0007669"/>
    <property type="project" value="TreeGrafter"/>
</dbReference>
<protein>
    <submittedName>
        <fullName evidence="4">Uncharacterized protein</fullName>
    </submittedName>
</protein>
<accession>A0A1W6ZP45</accession>
<gene>
    <name evidence="4" type="ORF">CAK95_05240</name>
</gene>
<dbReference type="PANTHER" id="PTHR36504">
    <property type="entry name" value="LIPOPOLYSACCHARIDE EXPORT SYSTEM PROTEIN LPTA"/>
    <property type="match status" value="1"/>
</dbReference>
<keyword evidence="1 3" id="KW-0732">Signal</keyword>
<evidence type="ECO:0000256" key="3">
    <source>
        <dbReference type="SAM" id="SignalP"/>
    </source>
</evidence>
<feature type="chain" id="PRO_5043836981" evidence="3">
    <location>
        <begin position="26"/>
        <end position="227"/>
    </location>
</feature>
<dbReference type="STRING" id="1235591.CAK95_05240"/>
<evidence type="ECO:0000256" key="2">
    <source>
        <dbReference type="SAM" id="MobiDB-lite"/>
    </source>
</evidence>
<dbReference type="Proteomes" id="UP000194137">
    <property type="component" value="Chromosome"/>
</dbReference>
<dbReference type="AlphaFoldDB" id="A0A1W6ZP45"/>
<dbReference type="GO" id="GO:0017089">
    <property type="term" value="F:glycolipid transfer activity"/>
    <property type="evidence" value="ECO:0007669"/>
    <property type="project" value="TreeGrafter"/>
</dbReference>
<feature type="signal peptide" evidence="3">
    <location>
        <begin position="1"/>
        <end position="25"/>
    </location>
</feature>
<dbReference type="GO" id="GO:0030288">
    <property type="term" value="C:outer membrane-bounded periplasmic space"/>
    <property type="evidence" value="ECO:0007669"/>
    <property type="project" value="TreeGrafter"/>
</dbReference>
<evidence type="ECO:0000256" key="1">
    <source>
        <dbReference type="ARBA" id="ARBA00022729"/>
    </source>
</evidence>
<evidence type="ECO:0000313" key="5">
    <source>
        <dbReference type="Proteomes" id="UP000194137"/>
    </source>
</evidence>
<dbReference type="InterPro" id="IPR052037">
    <property type="entry name" value="LPS_export_LptA"/>
</dbReference>